<dbReference type="CDD" id="cd04782">
    <property type="entry name" value="HTH_BltR"/>
    <property type="match status" value="1"/>
</dbReference>
<dbReference type="Pfam" id="PF13411">
    <property type="entry name" value="MerR_1"/>
    <property type="match status" value="1"/>
</dbReference>
<dbReference type="SUPFAM" id="SSF55136">
    <property type="entry name" value="Probable bacterial effector-binding domain"/>
    <property type="match status" value="1"/>
</dbReference>
<dbReference type="EMBL" id="FZOJ01000006">
    <property type="protein sequence ID" value="SNS25897.1"/>
    <property type="molecule type" value="Genomic_DNA"/>
</dbReference>
<keyword evidence="1 3" id="KW-0238">DNA-binding</keyword>
<dbReference type="RefSeq" id="WP_089282490.1">
    <property type="nucleotide sequence ID" value="NZ_FZOJ01000006.1"/>
</dbReference>
<dbReference type="OrthoDB" id="9773308at2"/>
<gene>
    <name evidence="3" type="ORF">SAMN05446037_1006263</name>
</gene>
<feature type="domain" description="HTH merR-type" evidence="2">
    <location>
        <begin position="8"/>
        <end position="77"/>
    </location>
</feature>
<dbReference type="InterPro" id="IPR011256">
    <property type="entry name" value="Reg_factor_effector_dom_sf"/>
</dbReference>
<dbReference type="GO" id="GO:0003677">
    <property type="term" value="F:DNA binding"/>
    <property type="evidence" value="ECO:0007669"/>
    <property type="project" value="UniProtKB-KW"/>
</dbReference>
<keyword evidence="4" id="KW-1185">Reference proteome</keyword>
<evidence type="ECO:0000256" key="1">
    <source>
        <dbReference type="ARBA" id="ARBA00023125"/>
    </source>
</evidence>
<accession>A0A239D0R2</accession>
<dbReference type="PANTHER" id="PTHR30204">
    <property type="entry name" value="REDOX-CYCLING DRUG-SENSING TRANSCRIPTIONAL ACTIVATOR SOXR"/>
    <property type="match status" value="1"/>
</dbReference>
<dbReference type="SMART" id="SM00422">
    <property type="entry name" value="HTH_MERR"/>
    <property type="match status" value="1"/>
</dbReference>
<dbReference type="InterPro" id="IPR009061">
    <property type="entry name" value="DNA-bd_dom_put_sf"/>
</dbReference>
<dbReference type="AlphaFoldDB" id="A0A239D0R2"/>
<organism evidence="3 4">
    <name type="scientific">Anaerovirgula multivorans</name>
    <dbReference type="NCBI Taxonomy" id="312168"/>
    <lineage>
        <taxon>Bacteria</taxon>
        <taxon>Bacillati</taxon>
        <taxon>Bacillota</taxon>
        <taxon>Clostridia</taxon>
        <taxon>Peptostreptococcales</taxon>
        <taxon>Natronincolaceae</taxon>
        <taxon>Anaerovirgula</taxon>
    </lineage>
</organism>
<dbReference type="Gene3D" id="3.20.80.10">
    <property type="entry name" value="Regulatory factor, effector binding domain"/>
    <property type="match status" value="1"/>
</dbReference>
<evidence type="ECO:0000313" key="4">
    <source>
        <dbReference type="Proteomes" id="UP000198304"/>
    </source>
</evidence>
<protein>
    <submittedName>
        <fullName evidence="3">DNA-binding transcriptional regulator, MerR family</fullName>
    </submittedName>
</protein>
<dbReference type="SUPFAM" id="SSF46955">
    <property type="entry name" value="Putative DNA-binding domain"/>
    <property type="match status" value="1"/>
</dbReference>
<dbReference type="InterPro" id="IPR047057">
    <property type="entry name" value="MerR_fam"/>
</dbReference>
<dbReference type="Gene3D" id="1.10.1660.10">
    <property type="match status" value="1"/>
</dbReference>
<reference evidence="3 4" key="1">
    <citation type="submission" date="2017-06" db="EMBL/GenBank/DDBJ databases">
        <authorList>
            <person name="Kim H.J."/>
            <person name="Triplett B.A."/>
        </authorList>
    </citation>
    <scope>NUCLEOTIDE SEQUENCE [LARGE SCALE GENOMIC DNA]</scope>
    <source>
        <strain evidence="3 4">SCA</strain>
    </source>
</reference>
<dbReference type="InterPro" id="IPR000551">
    <property type="entry name" value="MerR-type_HTH_dom"/>
</dbReference>
<evidence type="ECO:0000259" key="2">
    <source>
        <dbReference type="PROSITE" id="PS50937"/>
    </source>
</evidence>
<sequence>MIKNSQIHFTTGEFAKLIGVSKDTLFHYDRIGIFSPEIKGENGYRYYSVYQADVFYVISTLKELNMPLKEIKDYLDRRSPDELILLLEREEASLDVKIKHLQKIKNFISEKSRIIKSAMGINTSEIFFEEKNYDDFLVVTEAVPFTGEKSISDSIMKHFNYLNDHNIYSPHSIGCITHRKKVLEKEIYNYDYFFTKVSENSAYYNFIRKKGTYLTAYHKDGYLSIIKTYNRILEFAVDKNLDLQGFFYEDVLLDELFVKGYEKYLIKLSVQILK</sequence>
<dbReference type="PROSITE" id="PS00552">
    <property type="entry name" value="HTH_MERR_1"/>
    <property type="match status" value="1"/>
</dbReference>
<dbReference type="PANTHER" id="PTHR30204:SF85">
    <property type="entry name" value="MULTIDRUG-EFFLUX TRANSPORTER 2 REGULATOR"/>
    <property type="match status" value="1"/>
</dbReference>
<dbReference type="GO" id="GO:0003700">
    <property type="term" value="F:DNA-binding transcription factor activity"/>
    <property type="evidence" value="ECO:0007669"/>
    <property type="project" value="InterPro"/>
</dbReference>
<name>A0A239D0R2_9FIRM</name>
<evidence type="ECO:0000313" key="3">
    <source>
        <dbReference type="EMBL" id="SNS25897.1"/>
    </source>
</evidence>
<dbReference type="Proteomes" id="UP000198304">
    <property type="component" value="Unassembled WGS sequence"/>
</dbReference>
<proteinExistence type="predicted"/>
<dbReference type="PROSITE" id="PS50937">
    <property type="entry name" value="HTH_MERR_2"/>
    <property type="match status" value="1"/>
</dbReference>